<evidence type="ECO:0000313" key="4">
    <source>
        <dbReference type="Proteomes" id="UP000237000"/>
    </source>
</evidence>
<proteinExistence type="predicted"/>
<dbReference type="Proteomes" id="UP000237000">
    <property type="component" value="Unassembled WGS sequence"/>
</dbReference>
<dbReference type="InParanoid" id="A0A2P5FEA5"/>
<dbReference type="STRING" id="63057.A0A2P5FEA5"/>
<dbReference type="Pfam" id="PF04572">
    <property type="entry name" value="Gb3_synth"/>
    <property type="match status" value="1"/>
</dbReference>
<feature type="domain" description="Alpha 1,4-glycosyltransferase" evidence="2">
    <location>
        <begin position="339"/>
        <end position="462"/>
    </location>
</feature>
<dbReference type="Gene3D" id="3.90.550.20">
    <property type="match status" value="1"/>
</dbReference>
<dbReference type="InterPro" id="IPR044789">
    <property type="entry name" value="Put_A1-4-GlycosylTfrase_plant"/>
</dbReference>
<sequence length="470" mass="53263">MLFDLETHRLPKPILVLVHQLHTFKRSLFAFLLCVPTSLLALLLLILLAYNGVSVFCVHLPFLAKPTSPEEPANFSRQNLAQKPLLLNWSTSSSSKLASSSSSSSSMYVVREENAPLFLKTQFPIFPKPDVSLVKPVPITGSTRRTRRARRLKRKLRSLSSEAQTSQPFSKRMREFFVSGNCSKPRFFMTWISSLSSFGERESFAVESLFKSHPDACLAIVSKTIDSADGIRILKPFLEMGFRVTAVSPDYDYVFKNTPAETWFNLLRTGKIHPGEISLGQNLSNLLRLALLYKYGGVYTDTDVIFVRSFSKLKNVIGAQTIDLETGKWSRLNNAVLVFDKRHPLLLEFIKEFTLTFDGNKWGHNGPYLVSRVVSKIGSQKHPGFNFTVLPPPAFYPVDWSRIQSLFSSPTDEFQSKWVLGKLKHIRTKSFVVHLWNRQSKRLEMEKGSIIDYIKSDSCIFSCNSSVSSV</sequence>
<dbReference type="Pfam" id="PF04488">
    <property type="entry name" value="Gly_transf_sug"/>
    <property type="match status" value="1"/>
</dbReference>
<name>A0A2P5FEA5_TREOI</name>
<dbReference type="InterPro" id="IPR007577">
    <property type="entry name" value="GlycoTrfase_DXD_sugar-bd_CS"/>
</dbReference>
<keyword evidence="1" id="KW-0472">Membrane</keyword>
<organism evidence="3 4">
    <name type="scientific">Trema orientale</name>
    <name type="common">Charcoal tree</name>
    <name type="synonym">Celtis orientalis</name>
    <dbReference type="NCBI Taxonomy" id="63057"/>
    <lineage>
        <taxon>Eukaryota</taxon>
        <taxon>Viridiplantae</taxon>
        <taxon>Streptophyta</taxon>
        <taxon>Embryophyta</taxon>
        <taxon>Tracheophyta</taxon>
        <taxon>Spermatophyta</taxon>
        <taxon>Magnoliopsida</taxon>
        <taxon>eudicotyledons</taxon>
        <taxon>Gunneridae</taxon>
        <taxon>Pentapetalae</taxon>
        <taxon>rosids</taxon>
        <taxon>fabids</taxon>
        <taxon>Rosales</taxon>
        <taxon>Cannabaceae</taxon>
        <taxon>Trema</taxon>
    </lineage>
</organism>
<keyword evidence="3" id="KW-0808">Transferase</keyword>
<dbReference type="InterPro" id="IPR007652">
    <property type="entry name" value="A1-4-GlycosylTfrase_dom"/>
</dbReference>
<dbReference type="GO" id="GO:0016740">
    <property type="term" value="F:transferase activity"/>
    <property type="evidence" value="ECO:0007669"/>
    <property type="project" value="UniProtKB-KW"/>
</dbReference>
<dbReference type="InterPro" id="IPR029044">
    <property type="entry name" value="Nucleotide-diphossugar_trans"/>
</dbReference>
<dbReference type="SUPFAM" id="SSF53448">
    <property type="entry name" value="Nucleotide-diphospho-sugar transferases"/>
    <property type="match status" value="1"/>
</dbReference>
<dbReference type="EMBL" id="JXTC01000040">
    <property type="protein sequence ID" value="PON96094.1"/>
    <property type="molecule type" value="Genomic_DNA"/>
</dbReference>
<feature type="transmembrane region" description="Helical" evidence="1">
    <location>
        <begin position="28"/>
        <end position="50"/>
    </location>
</feature>
<gene>
    <name evidence="3" type="ORF">TorRG33x02_080240</name>
</gene>
<protein>
    <submittedName>
        <fullName evidence="3">Alpha 1,4-glycosyltransferase domain containing protein</fullName>
    </submittedName>
</protein>
<keyword evidence="1" id="KW-0812">Transmembrane</keyword>
<dbReference type="PANTHER" id="PTHR46781:SF5">
    <property type="entry name" value="ALPHA 1,4-GLYCOSYLTRANSFERASE FAMILY PROTEIN"/>
    <property type="match status" value="1"/>
</dbReference>
<keyword evidence="4" id="KW-1185">Reference proteome</keyword>
<keyword evidence="1" id="KW-1133">Transmembrane helix</keyword>
<dbReference type="OrthoDB" id="409543at2759"/>
<dbReference type="FunCoup" id="A0A2P5FEA5">
    <property type="interactions" value="74"/>
</dbReference>
<evidence type="ECO:0000259" key="2">
    <source>
        <dbReference type="Pfam" id="PF04572"/>
    </source>
</evidence>
<accession>A0A2P5FEA5</accession>
<dbReference type="PANTHER" id="PTHR46781">
    <property type="entry name" value="ALPHA 1,4-GLYCOSYLTRANSFERASE FAMILY PROTEIN"/>
    <property type="match status" value="1"/>
</dbReference>
<evidence type="ECO:0000256" key="1">
    <source>
        <dbReference type="SAM" id="Phobius"/>
    </source>
</evidence>
<dbReference type="AlphaFoldDB" id="A0A2P5FEA5"/>
<reference evidence="4" key="1">
    <citation type="submission" date="2016-06" db="EMBL/GenBank/DDBJ databases">
        <title>Parallel loss of symbiosis genes in relatives of nitrogen-fixing non-legume Parasponia.</title>
        <authorList>
            <person name="Van Velzen R."/>
            <person name="Holmer R."/>
            <person name="Bu F."/>
            <person name="Rutten L."/>
            <person name="Van Zeijl A."/>
            <person name="Liu W."/>
            <person name="Santuari L."/>
            <person name="Cao Q."/>
            <person name="Sharma T."/>
            <person name="Shen D."/>
            <person name="Roswanjaya Y."/>
            <person name="Wardhani T."/>
            <person name="Kalhor M.S."/>
            <person name="Jansen J."/>
            <person name="Van den Hoogen J."/>
            <person name="Gungor B."/>
            <person name="Hartog M."/>
            <person name="Hontelez J."/>
            <person name="Verver J."/>
            <person name="Yang W.-C."/>
            <person name="Schijlen E."/>
            <person name="Repin R."/>
            <person name="Schilthuizen M."/>
            <person name="Schranz E."/>
            <person name="Heidstra R."/>
            <person name="Miyata K."/>
            <person name="Fedorova E."/>
            <person name="Kohlen W."/>
            <person name="Bisseling T."/>
            <person name="Smit S."/>
            <person name="Geurts R."/>
        </authorList>
    </citation>
    <scope>NUCLEOTIDE SEQUENCE [LARGE SCALE GENOMIC DNA]</scope>
    <source>
        <strain evidence="4">cv. RG33-2</strain>
    </source>
</reference>
<comment type="caution">
    <text evidence="3">The sequence shown here is derived from an EMBL/GenBank/DDBJ whole genome shotgun (WGS) entry which is preliminary data.</text>
</comment>
<evidence type="ECO:0000313" key="3">
    <source>
        <dbReference type="EMBL" id="PON96094.1"/>
    </source>
</evidence>